<evidence type="ECO:0008006" key="3">
    <source>
        <dbReference type="Google" id="ProtNLM"/>
    </source>
</evidence>
<gene>
    <name evidence="1" type="ORF">GNP35_01925</name>
</gene>
<proteinExistence type="predicted"/>
<sequence>MPEHHSLLMKVLARRCPLNHPTVVIRYSALQKYGSYDPAHKNTQDYYLWIKMVSQGAKLANLREPLLKFRRVGGFYKRRGIEKSVSELKARVLAMKELNLWTPFNIFYTLMVFTLRMMPPQMVKLAYLIDRKLIHGKGHK</sequence>
<accession>A0A6N8F949</accession>
<name>A0A6N8F949_9GAMM</name>
<dbReference type="Gene3D" id="3.90.550.10">
    <property type="entry name" value="Spore Coat Polysaccharide Biosynthesis Protein SpsA, Chain A"/>
    <property type="match status" value="1"/>
</dbReference>
<dbReference type="AlphaFoldDB" id="A0A6N8F949"/>
<keyword evidence="2" id="KW-1185">Reference proteome</keyword>
<protein>
    <recommendedName>
        <fullName evidence="3">Glycosyltransferase</fullName>
    </recommendedName>
</protein>
<dbReference type="SUPFAM" id="SSF53448">
    <property type="entry name" value="Nucleotide-diphospho-sugar transferases"/>
    <property type="match status" value="1"/>
</dbReference>
<organism evidence="1 2">
    <name type="scientific">Psychrosphaera haliotis</name>
    <dbReference type="NCBI Taxonomy" id="555083"/>
    <lineage>
        <taxon>Bacteria</taxon>
        <taxon>Pseudomonadati</taxon>
        <taxon>Pseudomonadota</taxon>
        <taxon>Gammaproteobacteria</taxon>
        <taxon>Alteromonadales</taxon>
        <taxon>Pseudoalteromonadaceae</taxon>
        <taxon>Psychrosphaera</taxon>
    </lineage>
</organism>
<comment type="caution">
    <text evidence="1">The sequence shown here is derived from an EMBL/GenBank/DDBJ whole genome shotgun (WGS) entry which is preliminary data.</text>
</comment>
<evidence type="ECO:0000313" key="1">
    <source>
        <dbReference type="EMBL" id="MUH71362.1"/>
    </source>
</evidence>
<reference evidence="1 2" key="1">
    <citation type="submission" date="2019-11" db="EMBL/GenBank/DDBJ databases">
        <title>P. haliotis isolates from Z. marina roots.</title>
        <authorList>
            <person name="Cohen M."/>
            <person name="Jospin G."/>
            <person name="Eisen J.A."/>
            <person name="Coil D.A."/>
        </authorList>
    </citation>
    <scope>NUCLEOTIDE SEQUENCE [LARGE SCALE GENOMIC DNA]</scope>
    <source>
        <strain evidence="1 2">UCD-MCMsp1aY</strain>
    </source>
</reference>
<dbReference type="Proteomes" id="UP000439994">
    <property type="component" value="Unassembled WGS sequence"/>
</dbReference>
<dbReference type="InterPro" id="IPR029044">
    <property type="entry name" value="Nucleotide-diphossugar_trans"/>
</dbReference>
<evidence type="ECO:0000313" key="2">
    <source>
        <dbReference type="Proteomes" id="UP000439994"/>
    </source>
</evidence>
<dbReference type="EMBL" id="WOCD01000001">
    <property type="protein sequence ID" value="MUH71362.1"/>
    <property type="molecule type" value="Genomic_DNA"/>
</dbReference>
<dbReference type="OrthoDB" id="9801954at2"/>